<protein>
    <submittedName>
        <fullName evidence="1">Putative ovule protein</fullName>
    </submittedName>
</protein>
<organism evidence="1">
    <name type="scientific">Solanum chacoense</name>
    <name type="common">Chaco potato</name>
    <dbReference type="NCBI Taxonomy" id="4108"/>
    <lineage>
        <taxon>Eukaryota</taxon>
        <taxon>Viridiplantae</taxon>
        <taxon>Streptophyta</taxon>
        <taxon>Embryophyta</taxon>
        <taxon>Tracheophyta</taxon>
        <taxon>Spermatophyta</taxon>
        <taxon>Magnoliopsida</taxon>
        <taxon>eudicotyledons</taxon>
        <taxon>Gunneridae</taxon>
        <taxon>Pentapetalae</taxon>
        <taxon>asterids</taxon>
        <taxon>lamiids</taxon>
        <taxon>Solanales</taxon>
        <taxon>Solanaceae</taxon>
        <taxon>Solanoideae</taxon>
        <taxon>Solaneae</taxon>
        <taxon>Solanum</taxon>
    </lineage>
</organism>
<evidence type="ECO:0000313" key="1">
    <source>
        <dbReference type="EMBL" id="JAP23304.1"/>
    </source>
</evidence>
<name>A0A0V0HT60_SOLCH</name>
<sequence length="61" mass="7063">MALCALKICFRNSFFESRVYRKPSLNPHKDRDKEKKRLRNGGITFLEELDGKSEESDSSPS</sequence>
<proteinExistence type="predicted"/>
<dbReference type="EMBL" id="GEDG01015833">
    <property type="protein sequence ID" value="JAP23107.1"/>
    <property type="molecule type" value="Transcribed_RNA"/>
</dbReference>
<accession>A0A0V0HT60</accession>
<dbReference type="AlphaFoldDB" id="A0A0V0HT60"/>
<reference evidence="1" key="1">
    <citation type="submission" date="2015-12" db="EMBL/GenBank/DDBJ databases">
        <title>Gene expression during late stages of embryo sac development: a critical building block for successful pollen-pistil interactions.</title>
        <authorList>
            <person name="Liu Y."/>
            <person name="Joly V."/>
            <person name="Sabar M."/>
            <person name="Matton D.P."/>
        </authorList>
    </citation>
    <scope>NUCLEOTIDE SEQUENCE</scope>
</reference>
<dbReference type="EMBL" id="GEDG01015619">
    <property type="protein sequence ID" value="JAP23304.1"/>
    <property type="molecule type" value="Transcribed_RNA"/>
</dbReference>